<dbReference type="Pfam" id="PF00149">
    <property type="entry name" value="Metallophos"/>
    <property type="match status" value="1"/>
</dbReference>
<evidence type="ECO:0000313" key="6">
    <source>
        <dbReference type="EMBL" id="GGI92137.1"/>
    </source>
</evidence>
<reference evidence="6" key="2">
    <citation type="submission" date="2020-09" db="EMBL/GenBank/DDBJ databases">
        <authorList>
            <person name="Sun Q."/>
            <person name="Ohkuma M."/>
        </authorList>
    </citation>
    <scope>NUCLEOTIDE SEQUENCE</scope>
    <source>
        <strain evidence="6">JCM 13919</strain>
    </source>
</reference>
<feature type="domain" description="Calcineurin-like phosphoesterase" evidence="5">
    <location>
        <begin position="1"/>
        <end position="186"/>
    </location>
</feature>
<dbReference type="GO" id="GO:0016787">
    <property type="term" value="F:hydrolase activity"/>
    <property type="evidence" value="ECO:0007669"/>
    <property type="project" value="UniProtKB-KW"/>
</dbReference>
<dbReference type="SUPFAM" id="SSF56300">
    <property type="entry name" value="Metallo-dependent phosphatases"/>
    <property type="match status" value="1"/>
</dbReference>
<comment type="similarity">
    <text evidence="4">Belongs to the cyclic nucleotide phosphodiesterase class-III family.</text>
</comment>
<proteinExistence type="inferred from homology"/>
<evidence type="ECO:0000256" key="2">
    <source>
        <dbReference type="ARBA" id="ARBA00022801"/>
    </source>
</evidence>
<dbReference type="Proteomes" id="UP000630149">
    <property type="component" value="Unassembled WGS sequence"/>
</dbReference>
<dbReference type="OrthoDB" id="9811542at2"/>
<organism evidence="6 7">
    <name type="scientific">Legionella impletisoli</name>
    <dbReference type="NCBI Taxonomy" id="343510"/>
    <lineage>
        <taxon>Bacteria</taxon>
        <taxon>Pseudomonadati</taxon>
        <taxon>Pseudomonadota</taxon>
        <taxon>Gammaproteobacteria</taxon>
        <taxon>Legionellales</taxon>
        <taxon>Legionellaceae</taxon>
        <taxon>Legionella</taxon>
    </lineage>
</organism>
<name>A0A917JZL4_9GAMM</name>
<sequence>MKIIHISDLHFGAHNETIKEHFLIEMSMLSPDLIIISGDLTQRAKKEQFKALSKFIKALPAPVLAVPGNHDIPLWNGLSRLLNPFKDYHKRITPITKTQYLNTTLRALGLNSVNPFRIKNGKLSKNTLDGLFTFFEKDFKGLNLVFFHHNFDYLEGFHKPLENYEEFLDFLKQSSIHVVCTGHLHYAHASIITKQNGKPCLILHAGSLLSNRTKDNVNSYYLLETQNLSCTISWKVYNQNQFEIITKYQVDLTKPNSVLTPISKTH</sequence>
<dbReference type="InterPro" id="IPR029052">
    <property type="entry name" value="Metallo-depent_PP-like"/>
</dbReference>
<dbReference type="EMBL" id="BMOB01000012">
    <property type="protein sequence ID" value="GGI92137.1"/>
    <property type="molecule type" value="Genomic_DNA"/>
</dbReference>
<evidence type="ECO:0000313" key="7">
    <source>
        <dbReference type="Proteomes" id="UP000630149"/>
    </source>
</evidence>
<keyword evidence="1" id="KW-0479">Metal-binding</keyword>
<evidence type="ECO:0000256" key="1">
    <source>
        <dbReference type="ARBA" id="ARBA00022723"/>
    </source>
</evidence>
<keyword evidence="7" id="KW-1185">Reference proteome</keyword>
<reference evidence="6" key="1">
    <citation type="journal article" date="2014" name="Int. J. Syst. Evol. Microbiol.">
        <title>Complete genome sequence of Corynebacterium casei LMG S-19264T (=DSM 44701T), isolated from a smear-ripened cheese.</title>
        <authorList>
            <consortium name="US DOE Joint Genome Institute (JGI-PGF)"/>
            <person name="Walter F."/>
            <person name="Albersmeier A."/>
            <person name="Kalinowski J."/>
            <person name="Ruckert C."/>
        </authorList>
    </citation>
    <scope>NUCLEOTIDE SEQUENCE</scope>
    <source>
        <strain evidence="6">JCM 13919</strain>
    </source>
</reference>
<comment type="caution">
    <text evidence="6">The sequence shown here is derived from an EMBL/GenBank/DDBJ whole genome shotgun (WGS) entry which is preliminary data.</text>
</comment>
<dbReference type="AlphaFoldDB" id="A0A917JZL4"/>
<dbReference type="InterPro" id="IPR004843">
    <property type="entry name" value="Calcineurin-like_PHP"/>
</dbReference>
<dbReference type="PANTHER" id="PTHR42988:SF2">
    <property type="entry name" value="CYCLIC NUCLEOTIDE PHOSPHODIESTERASE CBUA0032-RELATED"/>
    <property type="match status" value="1"/>
</dbReference>
<evidence type="ECO:0000256" key="4">
    <source>
        <dbReference type="ARBA" id="ARBA00025742"/>
    </source>
</evidence>
<accession>A0A917JZL4</accession>
<evidence type="ECO:0000256" key="3">
    <source>
        <dbReference type="ARBA" id="ARBA00023004"/>
    </source>
</evidence>
<keyword evidence="2" id="KW-0378">Hydrolase</keyword>
<dbReference type="PANTHER" id="PTHR42988">
    <property type="entry name" value="PHOSPHOHYDROLASE"/>
    <property type="match status" value="1"/>
</dbReference>
<dbReference type="InterPro" id="IPR050884">
    <property type="entry name" value="CNP_phosphodiesterase-III"/>
</dbReference>
<keyword evidence="3" id="KW-0408">Iron</keyword>
<dbReference type="GO" id="GO:0046872">
    <property type="term" value="F:metal ion binding"/>
    <property type="evidence" value="ECO:0007669"/>
    <property type="project" value="UniProtKB-KW"/>
</dbReference>
<dbReference type="Gene3D" id="3.60.21.10">
    <property type="match status" value="1"/>
</dbReference>
<protein>
    <submittedName>
        <fullName evidence="6">3',5'-cyclic-nucleotide phosphodiesterase</fullName>
    </submittedName>
</protein>
<dbReference type="RefSeq" id="WP_131777326.1">
    <property type="nucleotide sequence ID" value="NZ_BMOB01000012.1"/>
</dbReference>
<evidence type="ECO:0000259" key="5">
    <source>
        <dbReference type="Pfam" id="PF00149"/>
    </source>
</evidence>
<gene>
    <name evidence="6" type="ORF">GCM10007966_21050</name>
</gene>